<feature type="transmembrane region" description="Helical" evidence="1">
    <location>
        <begin position="147"/>
        <end position="166"/>
    </location>
</feature>
<feature type="transmembrane region" description="Helical" evidence="1">
    <location>
        <begin position="186"/>
        <end position="209"/>
    </location>
</feature>
<keyword evidence="1" id="KW-0812">Transmembrane</keyword>
<evidence type="ECO:0000313" key="2">
    <source>
        <dbReference type="EMBL" id="EPP24977.1"/>
    </source>
</evidence>
<feature type="transmembrane region" description="Helical" evidence="1">
    <location>
        <begin position="15"/>
        <end position="34"/>
    </location>
</feature>
<dbReference type="Proteomes" id="UP000014854">
    <property type="component" value="Unassembled WGS sequence"/>
</dbReference>
<evidence type="ECO:0008006" key="4">
    <source>
        <dbReference type="Google" id="ProtNLM"/>
    </source>
</evidence>
<feature type="transmembrane region" description="Helical" evidence="1">
    <location>
        <begin position="54"/>
        <end position="72"/>
    </location>
</feature>
<gene>
    <name evidence="2" type="ORF">L910_0126</name>
</gene>
<evidence type="ECO:0000313" key="3">
    <source>
        <dbReference type="Proteomes" id="UP000014854"/>
    </source>
</evidence>
<proteinExistence type="predicted"/>
<dbReference type="PATRIC" id="fig|1336752.4.peg.126"/>
<name>S7IAM1_VIBFL</name>
<dbReference type="EMBL" id="ASXS01000001">
    <property type="protein sequence ID" value="EPP24977.1"/>
    <property type="molecule type" value="Genomic_DNA"/>
</dbReference>
<reference evidence="2 3" key="1">
    <citation type="journal article" date="2013" name="Gut Pathog.">
        <title>Evidence of a new metabolic capacity in an emerging diarrheal pathogen: lessons from the draft genomes of Vibrio fluvialis strains PG41 and I21563.</title>
        <authorList>
            <person name="Khatri I."/>
            <person name="Mahajan S."/>
            <person name="Dureja C."/>
            <person name="Subramanian S."/>
            <person name="Raychaudhuri S."/>
        </authorList>
    </citation>
    <scope>NUCLEOTIDE SEQUENCE [LARGE SCALE GENOMIC DNA]</scope>
    <source>
        <strain evidence="2 3">PG41</strain>
    </source>
</reference>
<accession>S7IAM1</accession>
<sequence>MLSSVNQAIDKAGNFSYFVLLSTLVMFLDSCLIYSEGIPIEELSWSYAHSNLSFGKILLFLCLFSLFMALVVPFLKSIISAFAIALPTIEIFQAYPPEIRSSLRREAYSGDYVSMSKMQSFAIINNNNVAQSVVNEKRQEMKAQIDLEKYCFGFLVATVLSLLVGFSDATSLAVKMFTFASDPDLFSFDVVKVLLLVFVYISMIYIGVIKGCCFQLSEMWNDRIYFPGNDINKDK</sequence>
<organism evidence="2 3">
    <name type="scientific">Vibrio fluvialis PG41</name>
    <dbReference type="NCBI Taxonomy" id="1336752"/>
    <lineage>
        <taxon>Bacteria</taxon>
        <taxon>Pseudomonadati</taxon>
        <taxon>Pseudomonadota</taxon>
        <taxon>Gammaproteobacteria</taxon>
        <taxon>Vibrionales</taxon>
        <taxon>Vibrionaceae</taxon>
        <taxon>Vibrio</taxon>
    </lineage>
</organism>
<keyword evidence="1" id="KW-1133">Transmembrane helix</keyword>
<dbReference type="AlphaFoldDB" id="S7IAM1"/>
<keyword evidence="1" id="KW-0472">Membrane</keyword>
<protein>
    <recommendedName>
        <fullName evidence="4">Integral membrane protein</fullName>
    </recommendedName>
</protein>
<evidence type="ECO:0000256" key="1">
    <source>
        <dbReference type="SAM" id="Phobius"/>
    </source>
</evidence>
<comment type="caution">
    <text evidence="2">The sequence shown here is derived from an EMBL/GenBank/DDBJ whole genome shotgun (WGS) entry which is preliminary data.</text>
</comment>